<evidence type="ECO:0000313" key="1">
    <source>
        <dbReference type="EMBL" id="KAK9754227.1"/>
    </source>
</evidence>
<organism evidence="1 2">
    <name type="scientific">Popillia japonica</name>
    <name type="common">Japanese beetle</name>
    <dbReference type="NCBI Taxonomy" id="7064"/>
    <lineage>
        <taxon>Eukaryota</taxon>
        <taxon>Metazoa</taxon>
        <taxon>Ecdysozoa</taxon>
        <taxon>Arthropoda</taxon>
        <taxon>Hexapoda</taxon>
        <taxon>Insecta</taxon>
        <taxon>Pterygota</taxon>
        <taxon>Neoptera</taxon>
        <taxon>Endopterygota</taxon>
        <taxon>Coleoptera</taxon>
        <taxon>Polyphaga</taxon>
        <taxon>Scarabaeiformia</taxon>
        <taxon>Scarabaeidae</taxon>
        <taxon>Rutelinae</taxon>
        <taxon>Popillia</taxon>
    </lineage>
</organism>
<accession>A0AAW1N6G6</accession>
<name>A0AAW1N6G6_POPJA</name>
<comment type="caution">
    <text evidence="1">The sequence shown here is derived from an EMBL/GenBank/DDBJ whole genome shotgun (WGS) entry which is preliminary data.</text>
</comment>
<proteinExistence type="predicted"/>
<keyword evidence="2" id="KW-1185">Reference proteome</keyword>
<dbReference type="Proteomes" id="UP001458880">
    <property type="component" value="Unassembled WGS sequence"/>
</dbReference>
<gene>
    <name evidence="1" type="ORF">QE152_g1483</name>
</gene>
<protein>
    <submittedName>
        <fullName evidence="1">Uncharacterized protein</fullName>
    </submittedName>
</protein>
<reference evidence="1 2" key="1">
    <citation type="journal article" date="2024" name="BMC Genomics">
        <title>De novo assembly and annotation of Popillia japonica's genome with initial clues to its potential as an invasive pest.</title>
        <authorList>
            <person name="Cucini C."/>
            <person name="Boschi S."/>
            <person name="Funari R."/>
            <person name="Cardaioli E."/>
            <person name="Iannotti N."/>
            <person name="Marturano G."/>
            <person name="Paoli F."/>
            <person name="Bruttini M."/>
            <person name="Carapelli A."/>
            <person name="Frati F."/>
            <person name="Nardi F."/>
        </authorList>
    </citation>
    <scope>NUCLEOTIDE SEQUENCE [LARGE SCALE GENOMIC DNA]</scope>
    <source>
        <strain evidence="1">DMR45628</strain>
    </source>
</reference>
<dbReference type="EMBL" id="JASPKY010000009">
    <property type="protein sequence ID" value="KAK9754227.1"/>
    <property type="molecule type" value="Genomic_DNA"/>
</dbReference>
<sequence>MKKIQVCDLTVYGKKIASIDQETSSNSVRSRNAKYNTNHFKIIVDRDPRDIQGGGRSYREVFKLKTARVSGSAVATKQLKEIYRVVAAVTGRCSS</sequence>
<evidence type="ECO:0000313" key="2">
    <source>
        <dbReference type="Proteomes" id="UP001458880"/>
    </source>
</evidence>
<dbReference type="AlphaFoldDB" id="A0AAW1N6G6"/>